<dbReference type="InterPro" id="IPR006680">
    <property type="entry name" value="Amidohydro-rel"/>
</dbReference>
<dbReference type="Gene3D" id="3.20.20.140">
    <property type="entry name" value="Metal-dependent hydrolases"/>
    <property type="match status" value="1"/>
</dbReference>
<dbReference type="Pfam" id="PF01979">
    <property type="entry name" value="Amidohydro_1"/>
    <property type="match status" value="1"/>
</dbReference>
<feature type="domain" description="Amidohydrolase-related" evidence="2">
    <location>
        <begin position="73"/>
        <end position="420"/>
    </location>
</feature>
<proteinExistence type="predicted"/>
<dbReference type="InterPro" id="IPR032466">
    <property type="entry name" value="Metal_Hydrolase"/>
</dbReference>
<dbReference type="Gene3D" id="2.30.40.10">
    <property type="entry name" value="Urease, subunit C, domain 1"/>
    <property type="match status" value="1"/>
</dbReference>
<reference evidence="3 4" key="1">
    <citation type="submission" date="2024-04" db="EMBL/GenBank/DDBJ databases">
        <title>whole genome sequencing of Lutimonas vermicola strain IMCC1616.</title>
        <authorList>
            <person name="Bae S.S."/>
        </authorList>
    </citation>
    <scope>NUCLEOTIDE SEQUENCE [LARGE SCALE GENOMIC DNA]</scope>
    <source>
        <strain evidence="3 4">IMCC1616</strain>
    </source>
</reference>
<sequence length="424" mass="46154">MKFLSTVFLFLLSSFIFGQTTFIHCGKLIDTKNGKVMKNMTIRTEGNKILSVDQGFTSAKTDDDIVINLQNKTVLPGLIDMHVHLELESNPKSYLEKFTINQTDIALHSTVFAKSTLMAGFTTVRDVGGSGVNIALRNAINQGYVEGPRIYTSGKSLASTGGHADPTNGMRKEIMGDPGPAEGVVNGLEDAKKAVRQRYKNGADLIKITATGGVLSMAKNGQNPQFTLEEIKMICETAKDYNMHVAAHAHGDEGMQRAILGGVKTIEHGTLMSEKTMEMMKQYNVYYVPTITAGKEVSEKAKLKGYYPDIIVPKAIEIGPKIQATFEKAYKKGVKIAFGTDAGVFSHGLNGKEFGYMVEVGMSEIHAIQSATVVNAALLNNDLIGSIEKGNYADIIAVNEDPTEHIKTLENVVFVMKNGVIYKD</sequence>
<dbReference type="PANTHER" id="PTHR43135">
    <property type="entry name" value="ALPHA-D-RIBOSE 1-METHYLPHOSPHONATE 5-TRIPHOSPHATE DIPHOSPHATASE"/>
    <property type="match status" value="1"/>
</dbReference>
<dbReference type="EMBL" id="JBCDNA010000002">
    <property type="protein sequence ID" value="MEL4455821.1"/>
    <property type="molecule type" value="Genomic_DNA"/>
</dbReference>
<keyword evidence="4" id="KW-1185">Reference proteome</keyword>
<evidence type="ECO:0000313" key="4">
    <source>
        <dbReference type="Proteomes" id="UP001474120"/>
    </source>
</evidence>
<dbReference type="Proteomes" id="UP001474120">
    <property type="component" value="Unassembled WGS sequence"/>
</dbReference>
<protein>
    <submittedName>
        <fullName evidence="3">Amidohydrolase family protein</fullName>
    </submittedName>
</protein>
<feature type="chain" id="PRO_5046120542" evidence="1">
    <location>
        <begin position="19"/>
        <end position="424"/>
    </location>
</feature>
<evidence type="ECO:0000256" key="1">
    <source>
        <dbReference type="SAM" id="SignalP"/>
    </source>
</evidence>
<accession>A0ABU9L049</accession>
<evidence type="ECO:0000259" key="2">
    <source>
        <dbReference type="Pfam" id="PF01979"/>
    </source>
</evidence>
<dbReference type="SUPFAM" id="SSF51338">
    <property type="entry name" value="Composite domain of metallo-dependent hydrolases"/>
    <property type="match status" value="2"/>
</dbReference>
<organism evidence="3 4">
    <name type="scientific">Lutimonas vermicola</name>
    <dbReference type="NCBI Taxonomy" id="414288"/>
    <lineage>
        <taxon>Bacteria</taxon>
        <taxon>Pseudomonadati</taxon>
        <taxon>Bacteroidota</taxon>
        <taxon>Flavobacteriia</taxon>
        <taxon>Flavobacteriales</taxon>
        <taxon>Flavobacteriaceae</taxon>
        <taxon>Lutimonas</taxon>
    </lineage>
</organism>
<dbReference type="PANTHER" id="PTHR43135:SF3">
    <property type="entry name" value="ALPHA-D-RIBOSE 1-METHYLPHOSPHONATE 5-TRIPHOSPHATE DIPHOSPHATASE"/>
    <property type="match status" value="1"/>
</dbReference>
<dbReference type="InterPro" id="IPR011059">
    <property type="entry name" value="Metal-dep_hydrolase_composite"/>
</dbReference>
<dbReference type="InterPro" id="IPR051781">
    <property type="entry name" value="Metallo-dep_Hydrolase"/>
</dbReference>
<name>A0ABU9L049_9FLAO</name>
<dbReference type="InterPro" id="IPR057744">
    <property type="entry name" value="OTAase-like"/>
</dbReference>
<feature type="signal peptide" evidence="1">
    <location>
        <begin position="1"/>
        <end position="18"/>
    </location>
</feature>
<evidence type="ECO:0000313" key="3">
    <source>
        <dbReference type="EMBL" id="MEL4455821.1"/>
    </source>
</evidence>
<dbReference type="CDD" id="cd01299">
    <property type="entry name" value="Met_dep_hydrolase_A"/>
    <property type="match status" value="1"/>
</dbReference>
<gene>
    <name evidence="3" type="ORF">AABB81_07930</name>
</gene>
<dbReference type="SUPFAM" id="SSF51556">
    <property type="entry name" value="Metallo-dependent hydrolases"/>
    <property type="match status" value="1"/>
</dbReference>
<comment type="caution">
    <text evidence="3">The sequence shown here is derived from an EMBL/GenBank/DDBJ whole genome shotgun (WGS) entry which is preliminary data.</text>
</comment>
<keyword evidence="1" id="KW-0732">Signal</keyword>
<dbReference type="RefSeq" id="WP_342159784.1">
    <property type="nucleotide sequence ID" value="NZ_JBCDNA010000002.1"/>
</dbReference>